<accession>A0A512H7H9</accession>
<evidence type="ECO:0000313" key="2">
    <source>
        <dbReference type="EMBL" id="GEO81340.1"/>
    </source>
</evidence>
<dbReference type="OrthoDB" id="7359267at2"/>
<dbReference type="Gene3D" id="1.25.10.10">
    <property type="entry name" value="Leucine-rich Repeat Variant"/>
    <property type="match status" value="1"/>
</dbReference>
<dbReference type="Pfam" id="PF13646">
    <property type="entry name" value="HEAT_2"/>
    <property type="match status" value="1"/>
</dbReference>
<dbReference type="RefSeq" id="WP_147163378.1">
    <property type="nucleotide sequence ID" value="NZ_BJZO01000033.1"/>
</dbReference>
<evidence type="ECO:0000256" key="1">
    <source>
        <dbReference type="SAM" id="MobiDB-lite"/>
    </source>
</evidence>
<keyword evidence="2" id="KW-0456">Lyase</keyword>
<feature type="region of interest" description="Disordered" evidence="1">
    <location>
        <begin position="1"/>
        <end position="30"/>
    </location>
</feature>
<dbReference type="InterPro" id="IPR011989">
    <property type="entry name" value="ARM-like"/>
</dbReference>
<organism evidence="2 3">
    <name type="scientific">Pararhodospirillum oryzae</name>
    <dbReference type="NCBI Taxonomy" id="478448"/>
    <lineage>
        <taxon>Bacteria</taxon>
        <taxon>Pseudomonadati</taxon>
        <taxon>Pseudomonadota</taxon>
        <taxon>Alphaproteobacteria</taxon>
        <taxon>Rhodospirillales</taxon>
        <taxon>Rhodospirillaceae</taxon>
        <taxon>Pararhodospirillum</taxon>
    </lineage>
</organism>
<sequence>MALVKANPPGIPAVGDGKPTPDGPASGLPPLIETGPSVEDLLAALDAEESTTRRSAARALATHPEAAMALCDRVEIERSPSVRVVLFTTLIRLQSPEIAARLAGLLRSEDVALRNGAIEALQEMPAAVAPSLRALLADPDSDVRLFAVNILGALCHESAPEWLVEVIASEPHVNVCAAAVDALAEVGRPEAVPALQALRARFPDEPFMTFAIDTAVRRIEGR</sequence>
<dbReference type="EMBL" id="BJZO01000033">
    <property type="protein sequence ID" value="GEO81340.1"/>
    <property type="molecule type" value="Genomic_DNA"/>
</dbReference>
<gene>
    <name evidence="2" type="ORF">ROR02_14710</name>
</gene>
<evidence type="ECO:0000313" key="3">
    <source>
        <dbReference type="Proteomes" id="UP000321567"/>
    </source>
</evidence>
<dbReference type="InterPro" id="IPR016024">
    <property type="entry name" value="ARM-type_fold"/>
</dbReference>
<comment type="caution">
    <text evidence="2">The sequence shown here is derived from an EMBL/GenBank/DDBJ whole genome shotgun (WGS) entry which is preliminary data.</text>
</comment>
<protein>
    <submittedName>
        <fullName evidence="2">PBS lyase</fullName>
    </submittedName>
</protein>
<keyword evidence="3" id="KW-1185">Reference proteome</keyword>
<dbReference type="Proteomes" id="UP000321567">
    <property type="component" value="Unassembled WGS sequence"/>
</dbReference>
<dbReference type="AlphaFoldDB" id="A0A512H7H9"/>
<dbReference type="PROSITE" id="PS50077">
    <property type="entry name" value="HEAT_REPEAT"/>
    <property type="match status" value="1"/>
</dbReference>
<dbReference type="SUPFAM" id="SSF48371">
    <property type="entry name" value="ARM repeat"/>
    <property type="match status" value="1"/>
</dbReference>
<dbReference type="InterPro" id="IPR021133">
    <property type="entry name" value="HEAT_type_2"/>
</dbReference>
<name>A0A512H7H9_9PROT</name>
<reference evidence="2 3" key="1">
    <citation type="submission" date="2019-07" db="EMBL/GenBank/DDBJ databases">
        <title>Whole genome shotgun sequence of Rhodospirillum oryzae NBRC 107573.</title>
        <authorList>
            <person name="Hosoyama A."/>
            <person name="Uohara A."/>
            <person name="Ohji S."/>
            <person name="Ichikawa N."/>
        </authorList>
    </citation>
    <scope>NUCLEOTIDE SEQUENCE [LARGE SCALE GENOMIC DNA]</scope>
    <source>
        <strain evidence="2 3">NBRC 107573</strain>
    </source>
</reference>
<dbReference type="GO" id="GO:0016829">
    <property type="term" value="F:lyase activity"/>
    <property type="evidence" value="ECO:0007669"/>
    <property type="project" value="UniProtKB-KW"/>
</dbReference>
<proteinExistence type="predicted"/>